<dbReference type="SUPFAM" id="SSF82199">
    <property type="entry name" value="SET domain"/>
    <property type="match status" value="1"/>
</dbReference>
<dbReference type="InterPro" id="IPR001214">
    <property type="entry name" value="SET_dom"/>
</dbReference>
<protein>
    <recommendedName>
        <fullName evidence="1">SET domain-containing protein</fullName>
    </recommendedName>
</protein>
<evidence type="ECO:0000259" key="1">
    <source>
        <dbReference type="PROSITE" id="PS50280"/>
    </source>
</evidence>
<dbReference type="Gene3D" id="2.170.270.10">
    <property type="entry name" value="SET domain"/>
    <property type="match status" value="1"/>
</dbReference>
<accession>A0ABN9UVP5</accession>
<organism evidence="2 3">
    <name type="scientific">Prorocentrum cordatum</name>
    <dbReference type="NCBI Taxonomy" id="2364126"/>
    <lineage>
        <taxon>Eukaryota</taxon>
        <taxon>Sar</taxon>
        <taxon>Alveolata</taxon>
        <taxon>Dinophyceae</taxon>
        <taxon>Prorocentrales</taxon>
        <taxon>Prorocentraceae</taxon>
        <taxon>Prorocentrum</taxon>
    </lineage>
</organism>
<gene>
    <name evidence="2" type="ORF">PCOR1329_LOCUS52150</name>
</gene>
<dbReference type="Proteomes" id="UP001189429">
    <property type="component" value="Unassembled WGS sequence"/>
</dbReference>
<dbReference type="Pfam" id="PF00856">
    <property type="entry name" value="SET"/>
    <property type="match status" value="1"/>
</dbReference>
<proteinExistence type="predicted"/>
<dbReference type="EMBL" id="CAUYUJ010016341">
    <property type="protein sequence ID" value="CAK0864200.1"/>
    <property type="molecule type" value="Genomic_DNA"/>
</dbReference>
<feature type="domain" description="SET" evidence="1">
    <location>
        <begin position="71"/>
        <end position="210"/>
    </location>
</feature>
<dbReference type="PROSITE" id="PS50280">
    <property type="entry name" value="SET"/>
    <property type="match status" value="1"/>
</dbReference>
<dbReference type="InterPro" id="IPR046341">
    <property type="entry name" value="SET_dom_sf"/>
</dbReference>
<evidence type="ECO:0000313" key="3">
    <source>
        <dbReference type="Proteomes" id="UP001189429"/>
    </source>
</evidence>
<evidence type="ECO:0000313" key="2">
    <source>
        <dbReference type="EMBL" id="CAK0864200.1"/>
    </source>
</evidence>
<keyword evidence="3" id="KW-1185">Reference proteome</keyword>
<name>A0ABN9UVP5_9DINO</name>
<comment type="caution">
    <text evidence="2">The sequence shown here is derived from an EMBL/GenBank/DDBJ whole genome shotgun (WGS) entry which is preliminary data.</text>
</comment>
<sequence>MQGFFCKGRCERDWCKANDDVCDCHAVLKSRGYQVPLDAPSAFARAGAAGWAASLGWEAASIPGWTPLRGEQLEVRPSSLAGAGRGLFARGALPGGAVLPYAGTLLTFAEVGERVRTPRMSYTWCPRSSAKAVKNMTQAELERGPAARDMAFCVDASGPGPDSPARFINGANALDQCGSVNVDICELGGVMYFRTRGEVAPGRELIADYGPSYWKGFRGC</sequence>
<reference evidence="2" key="1">
    <citation type="submission" date="2023-10" db="EMBL/GenBank/DDBJ databases">
        <authorList>
            <person name="Chen Y."/>
            <person name="Shah S."/>
            <person name="Dougan E. K."/>
            <person name="Thang M."/>
            <person name="Chan C."/>
        </authorList>
    </citation>
    <scope>NUCLEOTIDE SEQUENCE [LARGE SCALE GENOMIC DNA]</scope>
</reference>